<dbReference type="SUPFAM" id="SSF55073">
    <property type="entry name" value="Nucleotide cyclase"/>
    <property type="match status" value="1"/>
</dbReference>
<keyword evidence="1" id="KW-1133">Transmembrane helix</keyword>
<organism evidence="5 6">
    <name type="scientific">Salinivibrio proteolyticus</name>
    <dbReference type="NCBI Taxonomy" id="334715"/>
    <lineage>
        <taxon>Bacteria</taxon>
        <taxon>Pseudomonadati</taxon>
        <taxon>Pseudomonadota</taxon>
        <taxon>Gammaproteobacteria</taxon>
        <taxon>Vibrionales</taxon>
        <taxon>Vibrionaceae</taxon>
        <taxon>Salinivibrio</taxon>
    </lineage>
</organism>
<dbReference type="Pfam" id="PF00990">
    <property type="entry name" value="GGDEF"/>
    <property type="match status" value="1"/>
</dbReference>
<evidence type="ECO:0000256" key="1">
    <source>
        <dbReference type="SAM" id="Phobius"/>
    </source>
</evidence>
<dbReference type="SUPFAM" id="SSF55785">
    <property type="entry name" value="PYP-like sensor domain (PAS domain)"/>
    <property type="match status" value="2"/>
</dbReference>
<dbReference type="NCBIfam" id="TIGR00229">
    <property type="entry name" value="sensory_box"/>
    <property type="match status" value="1"/>
</dbReference>
<dbReference type="PROSITE" id="PS50887">
    <property type="entry name" value="GGDEF"/>
    <property type="match status" value="1"/>
</dbReference>
<dbReference type="Proteomes" id="UP001164676">
    <property type="component" value="Chromosome"/>
</dbReference>
<keyword evidence="1" id="KW-0812">Transmembrane</keyword>
<evidence type="ECO:0000259" key="3">
    <source>
        <dbReference type="PROSITE" id="PS50883"/>
    </source>
</evidence>
<evidence type="ECO:0000313" key="5">
    <source>
        <dbReference type="EMBL" id="WBA14798.1"/>
    </source>
</evidence>
<keyword evidence="1" id="KW-0472">Membrane</keyword>
<dbReference type="InterPro" id="IPR043128">
    <property type="entry name" value="Rev_trsase/Diguanyl_cyclase"/>
</dbReference>
<dbReference type="EMBL" id="CP114584">
    <property type="protein sequence ID" value="WBA14798.1"/>
    <property type="molecule type" value="Genomic_DNA"/>
</dbReference>
<feature type="domain" description="PAS" evidence="2">
    <location>
        <begin position="498"/>
        <end position="552"/>
    </location>
</feature>
<dbReference type="CDD" id="cd01948">
    <property type="entry name" value="EAL"/>
    <property type="match status" value="1"/>
</dbReference>
<dbReference type="InterPro" id="IPR052155">
    <property type="entry name" value="Biofilm_reg_signaling"/>
</dbReference>
<accession>A0ABY7LGN3</accession>
<gene>
    <name evidence="5" type="ORF">N7E60_00255</name>
</gene>
<evidence type="ECO:0000313" key="6">
    <source>
        <dbReference type="Proteomes" id="UP001164676"/>
    </source>
</evidence>
<dbReference type="Gene3D" id="3.40.50.2300">
    <property type="match status" value="2"/>
</dbReference>
<feature type="transmembrane region" description="Helical" evidence="1">
    <location>
        <begin position="12"/>
        <end position="32"/>
    </location>
</feature>
<dbReference type="SMART" id="SM00091">
    <property type="entry name" value="PAS"/>
    <property type="match status" value="2"/>
</dbReference>
<dbReference type="InterPro" id="IPR035965">
    <property type="entry name" value="PAS-like_dom_sf"/>
</dbReference>
<dbReference type="Gene3D" id="3.30.450.20">
    <property type="entry name" value="PAS domain"/>
    <property type="match status" value="2"/>
</dbReference>
<dbReference type="CDD" id="cd01949">
    <property type="entry name" value="GGDEF"/>
    <property type="match status" value="1"/>
</dbReference>
<dbReference type="Pfam" id="PF04392">
    <property type="entry name" value="ABC_sub_bind"/>
    <property type="match status" value="1"/>
</dbReference>
<dbReference type="SMART" id="SM00267">
    <property type="entry name" value="GGDEF"/>
    <property type="match status" value="1"/>
</dbReference>
<dbReference type="PROSITE" id="PS50883">
    <property type="entry name" value="EAL"/>
    <property type="match status" value="1"/>
</dbReference>
<feature type="domain" description="GGDEF" evidence="4">
    <location>
        <begin position="651"/>
        <end position="784"/>
    </location>
</feature>
<dbReference type="Gene3D" id="3.30.70.270">
    <property type="match status" value="1"/>
</dbReference>
<dbReference type="RefSeq" id="WP_269597815.1">
    <property type="nucleotide sequence ID" value="NZ_CP114584.1"/>
</dbReference>
<dbReference type="PROSITE" id="PS50112">
    <property type="entry name" value="PAS"/>
    <property type="match status" value="1"/>
</dbReference>
<dbReference type="NCBIfam" id="TIGR00254">
    <property type="entry name" value="GGDEF"/>
    <property type="match status" value="1"/>
</dbReference>
<dbReference type="InterPro" id="IPR035919">
    <property type="entry name" value="EAL_sf"/>
</dbReference>
<dbReference type="Pfam" id="PF00563">
    <property type="entry name" value="EAL"/>
    <property type="match status" value="1"/>
</dbReference>
<proteinExistence type="predicted"/>
<name>A0ABY7LGN3_9GAMM</name>
<dbReference type="InterPro" id="IPR029787">
    <property type="entry name" value="Nucleotide_cyclase"/>
</dbReference>
<evidence type="ECO:0000259" key="2">
    <source>
        <dbReference type="PROSITE" id="PS50112"/>
    </source>
</evidence>
<dbReference type="InterPro" id="IPR001633">
    <property type="entry name" value="EAL_dom"/>
</dbReference>
<dbReference type="PANTHER" id="PTHR44757:SF4">
    <property type="entry name" value="DIGUANYLATE CYCLASE DGCE-RELATED"/>
    <property type="match status" value="1"/>
</dbReference>
<dbReference type="SMART" id="SM00052">
    <property type="entry name" value="EAL"/>
    <property type="match status" value="1"/>
</dbReference>
<dbReference type="InterPro" id="IPR000014">
    <property type="entry name" value="PAS"/>
</dbReference>
<dbReference type="CDD" id="cd00130">
    <property type="entry name" value="PAS"/>
    <property type="match status" value="1"/>
</dbReference>
<dbReference type="Gene3D" id="3.20.20.450">
    <property type="entry name" value="EAL domain"/>
    <property type="match status" value="1"/>
</dbReference>
<dbReference type="Pfam" id="PF13426">
    <property type="entry name" value="PAS_9"/>
    <property type="match status" value="1"/>
</dbReference>
<dbReference type="InterPro" id="IPR007487">
    <property type="entry name" value="ABC_transpt-TYRBP-like"/>
</dbReference>
<dbReference type="InterPro" id="IPR000160">
    <property type="entry name" value="GGDEF_dom"/>
</dbReference>
<dbReference type="SUPFAM" id="SSF141868">
    <property type="entry name" value="EAL domain-like"/>
    <property type="match status" value="1"/>
</dbReference>
<evidence type="ECO:0000259" key="4">
    <source>
        <dbReference type="PROSITE" id="PS50887"/>
    </source>
</evidence>
<sequence length="1060" mass="120859">MKIPINQQEVGVGIKYLFGVLILMCTCAVSAAQQQVLVVHSYHPGFFWNQALVEGLNTATQGHDIDFQHTYLESKRYQSEAYREQLKKLYIQKLASQRFDAILTTDNAALWLMHELHDYVGDTPVVYAGLNNFGRQHYPLLPRVTGVKEEVDLPRNLALMKRLHPDLERVYLLLDNTFSSRQYWNVVQAQLAHSDLSGIEVVRLSDLSFQALHDRIQAMHEGEGVFYLSYFRDNQGGFMTRQEYLETIVGEAPVPVYGAMSFMLGHGVIGGVVIDGVEQGKNQGELLLKVLAGELPAERDSTNVTMFDYPLVKRWDLDISDLRSAVITNRPQSLWQAHKITVQAVSLSVLVLGSIIVMLWANVRQLRRSESALMRHRAMLKGVFDQSNQFIALLDGNGILLSGNSSFNQLVDVTRQYQARPLWFWPIWRNPARLESHLKLTETTQPRRFELCLSEAHREVILDVAVKSFPGEAGQPRILFEARDITQRKHTEEKLQRSEIEYRMLYEQQPVILLTVDQQARIQSINQYAAELFGYNKSSLLGHKITELYAEQHEPPHRMVRRPQDNDEQLWRREIPYRSKKGQTLWVRETVRAMHTQAQILVVGEDITAHREMESQLMYQAHHDYLTGLYNRSYFEQKLADALVQAREDDQCHAMFYIDMDQFKLINDTAGHEAGDEALKQVALIVSHHLPSGAVLSRLGGDEFGVLVYHCDATRAVSWGKSLLAALARSEFFWHDSRMRLECSLGIRLLDRTAGSPQQVHAQADTACYAAKDEGRNRLHLYHPDDEELKRREQEMAYVSHIHEAIAADRFEVYAQRIVNISGAPQRKLYMEVLVRMRDTQGGWISPGLFIPAAERYNMAHQLDTVVVKKTLAWFAAHPEHVDKLGMVSINLSGRSIAQKEFVQFLVHAIKDSVIPSRRICLEITETAAISNMTSAMDLFSRLKALGCFIALDDFGAGISSFGYLKRLPVDIVKIDGQFVRDIAKDDTDFAMVKAINDLAKQMGKKTVAEFVENSEILEKLRLLGVDYAQGYHFSVPAPLEQQVRGWPETQNSVKEKIHL</sequence>
<keyword evidence="6" id="KW-1185">Reference proteome</keyword>
<dbReference type="PANTHER" id="PTHR44757">
    <property type="entry name" value="DIGUANYLATE CYCLASE DGCP"/>
    <property type="match status" value="1"/>
</dbReference>
<feature type="domain" description="EAL" evidence="3">
    <location>
        <begin position="795"/>
        <end position="1051"/>
    </location>
</feature>
<reference evidence="5" key="1">
    <citation type="submission" date="2022-09" db="EMBL/GenBank/DDBJ databases">
        <authorList>
            <person name="Li Z.-J."/>
        </authorList>
    </citation>
    <scope>NUCLEOTIDE SEQUENCE</scope>
    <source>
        <strain evidence="5">TGB10</strain>
    </source>
</reference>
<protein>
    <submittedName>
        <fullName evidence="5">ABC transporter substrate binding protein</fullName>
    </submittedName>
</protein>